<dbReference type="AlphaFoldDB" id="A0A0M6YMC3"/>
<keyword evidence="2" id="KW-1185">Reference proteome</keyword>
<proteinExistence type="predicted"/>
<sequence length="110" mass="12040">MKGTSSEVFATRIAHECRMASDALTDLQDRLGHRIEMADQVALAQDMQALDTVQQTLADLASLFGSMAIRTSADQPLISDDLLESIQQTSLRDRLSGRGRTTSDPSVELF</sequence>
<dbReference type="Proteomes" id="UP000049222">
    <property type="component" value="Unassembled WGS sequence"/>
</dbReference>
<dbReference type="EMBL" id="CXSU01000012">
    <property type="protein sequence ID" value="CTQ50663.1"/>
    <property type="molecule type" value="Genomic_DNA"/>
</dbReference>
<evidence type="ECO:0000313" key="2">
    <source>
        <dbReference type="Proteomes" id="UP000049222"/>
    </source>
</evidence>
<accession>A0A0M6YMC3</accession>
<dbReference type="STRING" id="420998.JDO7802_02689"/>
<gene>
    <name evidence="1" type="ORF">JDO7802_02689</name>
</gene>
<organism evidence="1 2">
    <name type="scientific">Jannaschia donghaensis</name>
    <dbReference type="NCBI Taxonomy" id="420998"/>
    <lineage>
        <taxon>Bacteria</taxon>
        <taxon>Pseudomonadati</taxon>
        <taxon>Pseudomonadota</taxon>
        <taxon>Alphaproteobacteria</taxon>
        <taxon>Rhodobacterales</taxon>
        <taxon>Roseobacteraceae</taxon>
        <taxon>Jannaschia</taxon>
    </lineage>
</organism>
<name>A0A0M6YMC3_9RHOB</name>
<evidence type="ECO:0000313" key="1">
    <source>
        <dbReference type="EMBL" id="CTQ50663.1"/>
    </source>
</evidence>
<protein>
    <submittedName>
        <fullName evidence="1">Uncharacterized protein</fullName>
    </submittedName>
</protein>
<reference evidence="1 2" key="1">
    <citation type="submission" date="2015-07" db="EMBL/GenBank/DDBJ databases">
        <authorList>
            <person name="Noorani M."/>
        </authorList>
    </citation>
    <scope>NUCLEOTIDE SEQUENCE [LARGE SCALE GENOMIC DNA]</scope>
    <source>
        <strain evidence="1 2">CECT 7802</strain>
    </source>
</reference>